<organism evidence="6 7">
    <name type="scientific">Paenibacillus sedimenti</name>
    <dbReference type="NCBI Taxonomy" id="2770274"/>
    <lineage>
        <taxon>Bacteria</taxon>
        <taxon>Bacillati</taxon>
        <taxon>Bacillota</taxon>
        <taxon>Bacilli</taxon>
        <taxon>Bacillales</taxon>
        <taxon>Paenibacillaceae</taxon>
        <taxon>Paenibacillus</taxon>
    </lineage>
</organism>
<proteinExistence type="predicted"/>
<evidence type="ECO:0000256" key="2">
    <source>
        <dbReference type="ARBA" id="ARBA00022692"/>
    </source>
</evidence>
<comment type="caution">
    <text evidence="6">The sequence shown here is derived from an EMBL/GenBank/DDBJ whole genome shotgun (WGS) entry which is preliminary data.</text>
</comment>
<dbReference type="Pfam" id="PF04172">
    <property type="entry name" value="LrgB"/>
    <property type="match status" value="1"/>
</dbReference>
<keyword evidence="2 5" id="KW-0812">Transmembrane</keyword>
<keyword evidence="7" id="KW-1185">Reference proteome</keyword>
<dbReference type="InterPro" id="IPR007300">
    <property type="entry name" value="CidB/LrgB"/>
</dbReference>
<dbReference type="Proteomes" id="UP000650466">
    <property type="component" value="Unassembled WGS sequence"/>
</dbReference>
<dbReference type="RefSeq" id="WP_188173124.1">
    <property type="nucleotide sequence ID" value="NZ_JACVVD010000001.1"/>
</dbReference>
<feature type="transmembrane region" description="Helical" evidence="5">
    <location>
        <begin position="32"/>
        <end position="52"/>
    </location>
</feature>
<dbReference type="PANTHER" id="PTHR30249">
    <property type="entry name" value="PUTATIVE SEROTONIN TRANSPORTER"/>
    <property type="match status" value="1"/>
</dbReference>
<sequence>MENSFVQHPLFGLSMSVIAYSAANLLYQRWRFLHPLFVCTGFIIILLLSFQIPYEDYKRGADLLTLILGPATVALGVQLYKYAPLIRKNFKRVLFSVLAGSVTGISISALIVGLFGGSQSIILSMMPKSVSSPIAIEIAQHLGAIPELTAVLTTLTGLFGSMFGTQILRWLHIRDDISIGIAIGTAAHGIGTAKVLKDSEVQGSFSGLSMGICGILTSILFIPIYLLLHH</sequence>
<name>A0A926KNG9_9BACL</name>
<keyword evidence="4 5" id="KW-0472">Membrane</keyword>
<keyword evidence="3 5" id="KW-1133">Transmembrane helix</keyword>
<protein>
    <submittedName>
        <fullName evidence="6">LrgB family protein</fullName>
    </submittedName>
</protein>
<evidence type="ECO:0000256" key="3">
    <source>
        <dbReference type="ARBA" id="ARBA00022989"/>
    </source>
</evidence>
<evidence type="ECO:0000256" key="5">
    <source>
        <dbReference type="SAM" id="Phobius"/>
    </source>
</evidence>
<dbReference type="AlphaFoldDB" id="A0A926KNG9"/>
<evidence type="ECO:0000256" key="4">
    <source>
        <dbReference type="ARBA" id="ARBA00023136"/>
    </source>
</evidence>
<feature type="transmembrane region" description="Helical" evidence="5">
    <location>
        <begin position="64"/>
        <end position="83"/>
    </location>
</feature>
<evidence type="ECO:0000256" key="1">
    <source>
        <dbReference type="ARBA" id="ARBA00004141"/>
    </source>
</evidence>
<dbReference type="PANTHER" id="PTHR30249:SF0">
    <property type="entry name" value="PLASTIDAL GLYCOLATE_GLYCERATE TRANSLOCATOR 1, CHLOROPLASTIC"/>
    <property type="match status" value="1"/>
</dbReference>
<comment type="subcellular location">
    <subcellularLocation>
        <location evidence="1">Membrane</location>
        <topology evidence="1">Multi-pass membrane protein</topology>
    </subcellularLocation>
</comment>
<reference evidence="6" key="1">
    <citation type="submission" date="2020-09" db="EMBL/GenBank/DDBJ databases">
        <title>Draft Genome Sequence of Paenibacillus sp. WST5.</title>
        <authorList>
            <person name="Bao Z."/>
        </authorList>
    </citation>
    <scope>NUCLEOTIDE SEQUENCE</scope>
    <source>
        <strain evidence="6">WST5</strain>
    </source>
</reference>
<feature type="transmembrane region" description="Helical" evidence="5">
    <location>
        <begin position="208"/>
        <end position="228"/>
    </location>
</feature>
<accession>A0A926KNG9</accession>
<feature type="transmembrane region" description="Helical" evidence="5">
    <location>
        <begin position="95"/>
        <end position="122"/>
    </location>
</feature>
<feature type="transmembrane region" description="Helical" evidence="5">
    <location>
        <begin position="142"/>
        <end position="165"/>
    </location>
</feature>
<evidence type="ECO:0000313" key="6">
    <source>
        <dbReference type="EMBL" id="MBD0379364.1"/>
    </source>
</evidence>
<dbReference type="EMBL" id="JACVVD010000001">
    <property type="protein sequence ID" value="MBD0379364.1"/>
    <property type="molecule type" value="Genomic_DNA"/>
</dbReference>
<dbReference type="GO" id="GO:0016020">
    <property type="term" value="C:membrane"/>
    <property type="evidence" value="ECO:0007669"/>
    <property type="project" value="UniProtKB-SubCell"/>
</dbReference>
<evidence type="ECO:0000313" key="7">
    <source>
        <dbReference type="Proteomes" id="UP000650466"/>
    </source>
</evidence>
<gene>
    <name evidence="6" type="ORF">ICC18_04385</name>
</gene>
<feature type="transmembrane region" description="Helical" evidence="5">
    <location>
        <begin position="177"/>
        <end position="196"/>
    </location>
</feature>
<feature type="transmembrane region" description="Helical" evidence="5">
    <location>
        <begin position="6"/>
        <end position="27"/>
    </location>
</feature>